<evidence type="ECO:0000259" key="24">
    <source>
        <dbReference type="PROSITE" id="PS50885"/>
    </source>
</evidence>
<dbReference type="OrthoDB" id="567946at2"/>
<evidence type="ECO:0000256" key="18">
    <source>
        <dbReference type="SAM" id="Coils"/>
    </source>
</evidence>
<dbReference type="Gene3D" id="2.10.70.100">
    <property type="match status" value="1"/>
</dbReference>
<feature type="domain" description="PAC" evidence="23">
    <location>
        <begin position="773"/>
        <end position="829"/>
    </location>
</feature>
<dbReference type="EC" id="2.7.13.3" evidence="4"/>
<dbReference type="CDD" id="cd18773">
    <property type="entry name" value="PDC1_HK_sensor"/>
    <property type="match status" value="1"/>
</dbReference>
<evidence type="ECO:0000259" key="22">
    <source>
        <dbReference type="PROSITE" id="PS50112"/>
    </source>
</evidence>
<dbReference type="InterPro" id="IPR004358">
    <property type="entry name" value="Sig_transdc_His_kin-like_C"/>
</dbReference>
<evidence type="ECO:0000256" key="9">
    <source>
        <dbReference type="ARBA" id="ARBA00022741"/>
    </source>
</evidence>
<reference evidence="26" key="1">
    <citation type="submission" date="2015-10" db="EMBL/GenBank/DDBJ databases">
        <authorList>
            <person name="Regsiter A."/>
            <person name="william w."/>
        </authorList>
    </citation>
    <scope>NUCLEOTIDE SEQUENCE [LARGE SCALE GENOMIC DNA]</scope>
</reference>
<feature type="transmembrane region" description="Helical" evidence="19">
    <location>
        <begin position="20"/>
        <end position="45"/>
    </location>
</feature>
<dbReference type="InterPro" id="IPR003594">
    <property type="entry name" value="HATPase_dom"/>
</dbReference>
<dbReference type="GO" id="GO:0005886">
    <property type="term" value="C:plasma membrane"/>
    <property type="evidence" value="ECO:0007669"/>
    <property type="project" value="UniProtKB-SubCell"/>
</dbReference>
<dbReference type="SMART" id="SM00388">
    <property type="entry name" value="HisKA"/>
    <property type="match status" value="1"/>
</dbReference>
<dbReference type="Pfam" id="PF08447">
    <property type="entry name" value="PAS_3"/>
    <property type="match status" value="3"/>
</dbReference>
<keyword evidence="10 25" id="KW-0418">Kinase</keyword>
<dbReference type="InterPro" id="IPR036097">
    <property type="entry name" value="HisK_dim/P_sf"/>
</dbReference>
<dbReference type="SMART" id="SM00448">
    <property type="entry name" value="REC"/>
    <property type="match status" value="1"/>
</dbReference>
<keyword evidence="7 25" id="KW-0808">Transferase</keyword>
<dbReference type="Pfam" id="PF08448">
    <property type="entry name" value="PAS_4"/>
    <property type="match status" value="1"/>
</dbReference>
<dbReference type="InterPro" id="IPR001610">
    <property type="entry name" value="PAC"/>
</dbReference>
<dbReference type="Gene3D" id="3.30.450.20">
    <property type="entry name" value="PAS domain"/>
    <property type="match status" value="8"/>
</dbReference>
<evidence type="ECO:0000256" key="16">
    <source>
        <dbReference type="ARBA" id="ARBA00074306"/>
    </source>
</evidence>
<dbReference type="SMART" id="SM00304">
    <property type="entry name" value="HAMP"/>
    <property type="match status" value="1"/>
</dbReference>
<dbReference type="PROSITE" id="PS50112">
    <property type="entry name" value="PAS"/>
    <property type="match status" value="5"/>
</dbReference>
<evidence type="ECO:0000256" key="15">
    <source>
        <dbReference type="ARBA" id="ARBA00023306"/>
    </source>
</evidence>
<feature type="domain" description="PAC" evidence="23">
    <location>
        <begin position="904"/>
        <end position="956"/>
    </location>
</feature>
<protein>
    <recommendedName>
        <fullName evidence="16">Circadian input-output histidine kinase CikA</fullName>
        <ecNumber evidence="4">2.7.13.3</ecNumber>
    </recommendedName>
</protein>
<evidence type="ECO:0000256" key="8">
    <source>
        <dbReference type="ARBA" id="ARBA00022692"/>
    </source>
</evidence>
<dbReference type="Pfam" id="PF00672">
    <property type="entry name" value="HAMP"/>
    <property type="match status" value="1"/>
</dbReference>
<evidence type="ECO:0000256" key="1">
    <source>
        <dbReference type="ARBA" id="ARBA00000085"/>
    </source>
</evidence>
<dbReference type="InterPro" id="IPR036890">
    <property type="entry name" value="HATPase_C_sf"/>
</dbReference>
<dbReference type="SMART" id="SM00387">
    <property type="entry name" value="HATPase_c"/>
    <property type="match status" value="1"/>
</dbReference>
<dbReference type="PROSITE" id="PS50885">
    <property type="entry name" value="HAMP"/>
    <property type="match status" value="1"/>
</dbReference>
<dbReference type="InterPro" id="IPR013656">
    <property type="entry name" value="PAS_4"/>
</dbReference>
<dbReference type="PROSITE" id="PS50113">
    <property type="entry name" value="PAC"/>
    <property type="match status" value="4"/>
</dbReference>
<dbReference type="GO" id="GO:0000155">
    <property type="term" value="F:phosphorelay sensor kinase activity"/>
    <property type="evidence" value="ECO:0007669"/>
    <property type="project" value="InterPro"/>
</dbReference>
<dbReference type="CDD" id="cd16922">
    <property type="entry name" value="HATPase_EvgS-ArcB-TorS-like"/>
    <property type="match status" value="1"/>
</dbReference>
<dbReference type="NCBIfam" id="TIGR00229">
    <property type="entry name" value="sensory_box"/>
    <property type="match status" value="6"/>
</dbReference>
<feature type="domain" description="PAS" evidence="22">
    <location>
        <begin position="957"/>
        <end position="1030"/>
    </location>
</feature>
<dbReference type="InterPro" id="IPR001789">
    <property type="entry name" value="Sig_transdc_resp-reg_receiver"/>
</dbReference>
<dbReference type="SMART" id="SM00086">
    <property type="entry name" value="PAC"/>
    <property type="match status" value="5"/>
</dbReference>
<dbReference type="Pfam" id="PF00512">
    <property type="entry name" value="HisKA"/>
    <property type="match status" value="1"/>
</dbReference>
<dbReference type="InterPro" id="IPR052162">
    <property type="entry name" value="Sensor_kinase/Photoreceptor"/>
</dbReference>
<feature type="domain" description="PAC" evidence="23">
    <location>
        <begin position="1033"/>
        <end position="1085"/>
    </location>
</feature>
<dbReference type="PROSITE" id="PS50109">
    <property type="entry name" value="HIS_KIN"/>
    <property type="match status" value="1"/>
</dbReference>
<dbReference type="Pfam" id="PF02518">
    <property type="entry name" value="HATPase_c"/>
    <property type="match status" value="1"/>
</dbReference>
<dbReference type="SUPFAM" id="SSF55874">
    <property type="entry name" value="ATPase domain of HSP90 chaperone/DNA topoisomerase II/histidine kinase"/>
    <property type="match status" value="1"/>
</dbReference>
<evidence type="ECO:0000313" key="25">
    <source>
        <dbReference type="EMBL" id="CUR34083.1"/>
    </source>
</evidence>
<feature type="coiled-coil region" evidence="18">
    <location>
        <begin position="1197"/>
        <end position="1227"/>
    </location>
</feature>
<keyword evidence="15" id="KW-0131">Cell cycle</keyword>
<dbReference type="Pfam" id="PF13426">
    <property type="entry name" value="PAS_9"/>
    <property type="match status" value="2"/>
</dbReference>
<evidence type="ECO:0000259" key="23">
    <source>
        <dbReference type="PROSITE" id="PS50113"/>
    </source>
</evidence>
<proteinExistence type="inferred from homology"/>
<dbReference type="CDD" id="cd00082">
    <property type="entry name" value="HisKA"/>
    <property type="match status" value="1"/>
</dbReference>
<dbReference type="PANTHER" id="PTHR43304">
    <property type="entry name" value="PHYTOCHROME-LIKE PROTEIN CPH1"/>
    <property type="match status" value="1"/>
</dbReference>
<dbReference type="GO" id="GO:0005524">
    <property type="term" value="F:ATP binding"/>
    <property type="evidence" value="ECO:0007669"/>
    <property type="project" value="UniProtKB-KW"/>
</dbReference>
<feature type="domain" description="Response regulatory" evidence="21">
    <location>
        <begin position="1479"/>
        <end position="1605"/>
    </location>
</feature>
<dbReference type="Pfam" id="PF00072">
    <property type="entry name" value="Response_reg"/>
    <property type="match status" value="1"/>
</dbReference>
<keyword evidence="11" id="KW-0067">ATP-binding</keyword>
<dbReference type="InterPro" id="IPR011006">
    <property type="entry name" value="CheY-like_superfamily"/>
</dbReference>
<evidence type="ECO:0000256" key="2">
    <source>
        <dbReference type="ARBA" id="ARBA00004651"/>
    </source>
</evidence>
<dbReference type="InterPro" id="IPR035965">
    <property type="entry name" value="PAS-like_dom_sf"/>
</dbReference>
<evidence type="ECO:0000256" key="17">
    <source>
        <dbReference type="PROSITE-ProRule" id="PRU00169"/>
    </source>
</evidence>
<dbReference type="Gene3D" id="6.10.340.10">
    <property type="match status" value="1"/>
</dbReference>
<keyword evidence="26" id="KW-1185">Reference proteome</keyword>
<evidence type="ECO:0000256" key="19">
    <source>
        <dbReference type="SAM" id="Phobius"/>
    </source>
</evidence>
<dbReference type="STRING" id="671072.PL9214640090"/>
<evidence type="ECO:0000256" key="5">
    <source>
        <dbReference type="ARBA" id="ARBA00022475"/>
    </source>
</evidence>
<feature type="domain" description="Histidine kinase" evidence="20">
    <location>
        <begin position="1227"/>
        <end position="1453"/>
    </location>
</feature>
<keyword evidence="18" id="KW-0175">Coiled coil</keyword>
<keyword evidence="8 19" id="KW-0812">Transmembrane</keyword>
<dbReference type="PANTHER" id="PTHR43304:SF1">
    <property type="entry name" value="PAC DOMAIN-CONTAINING PROTEIN"/>
    <property type="match status" value="1"/>
</dbReference>
<dbReference type="InterPro" id="IPR005467">
    <property type="entry name" value="His_kinase_dom"/>
</dbReference>
<evidence type="ECO:0000256" key="14">
    <source>
        <dbReference type="ARBA" id="ARBA00023136"/>
    </source>
</evidence>
<keyword evidence="12 19" id="KW-1133">Transmembrane helix</keyword>
<dbReference type="InterPro" id="IPR003661">
    <property type="entry name" value="HisK_dim/P_dom"/>
</dbReference>
<dbReference type="InterPro" id="IPR000700">
    <property type="entry name" value="PAS-assoc_C"/>
</dbReference>
<evidence type="ECO:0000256" key="12">
    <source>
        <dbReference type="ARBA" id="ARBA00022989"/>
    </source>
</evidence>
<evidence type="ECO:0000256" key="4">
    <source>
        <dbReference type="ARBA" id="ARBA00012438"/>
    </source>
</evidence>
<keyword evidence="14 19" id="KW-0472">Membrane</keyword>
<organism evidence="25 26">
    <name type="scientific">Planktothrix tepida PCC 9214</name>
    <dbReference type="NCBI Taxonomy" id="671072"/>
    <lineage>
        <taxon>Bacteria</taxon>
        <taxon>Bacillati</taxon>
        <taxon>Cyanobacteriota</taxon>
        <taxon>Cyanophyceae</taxon>
        <taxon>Oscillatoriophycideae</taxon>
        <taxon>Oscillatoriales</taxon>
        <taxon>Microcoleaceae</taxon>
        <taxon>Planktothrix</taxon>
    </lineage>
</organism>
<dbReference type="InterPro" id="IPR000014">
    <property type="entry name" value="PAS"/>
</dbReference>
<feature type="modified residue" description="4-aspartylphosphate" evidence="17">
    <location>
        <position position="1528"/>
    </location>
</feature>
<evidence type="ECO:0000259" key="21">
    <source>
        <dbReference type="PROSITE" id="PS50110"/>
    </source>
</evidence>
<feature type="domain" description="PAC" evidence="23">
    <location>
        <begin position="519"/>
        <end position="572"/>
    </location>
</feature>
<evidence type="ECO:0000256" key="11">
    <source>
        <dbReference type="ARBA" id="ARBA00022840"/>
    </source>
</evidence>
<dbReference type="InterPro" id="IPR013655">
    <property type="entry name" value="PAS_fold_3"/>
</dbReference>
<dbReference type="InterPro" id="IPR003660">
    <property type="entry name" value="HAMP_dom"/>
</dbReference>
<dbReference type="Gene3D" id="1.10.287.130">
    <property type="match status" value="1"/>
</dbReference>
<gene>
    <name evidence="25" type="ORF">PL9214640090</name>
</gene>
<feature type="domain" description="PAS" evidence="22">
    <location>
        <begin position="830"/>
        <end position="900"/>
    </location>
</feature>
<evidence type="ECO:0000256" key="13">
    <source>
        <dbReference type="ARBA" id="ARBA00023012"/>
    </source>
</evidence>
<dbReference type="FunFam" id="1.10.287.130:FF:000038">
    <property type="entry name" value="Sensory transduction histidine kinase"/>
    <property type="match status" value="1"/>
</dbReference>
<dbReference type="CDD" id="cd17546">
    <property type="entry name" value="REC_hyHK_CKI1_RcsC-like"/>
    <property type="match status" value="1"/>
</dbReference>
<dbReference type="SMART" id="SM00091">
    <property type="entry name" value="PAS"/>
    <property type="match status" value="6"/>
</dbReference>
<dbReference type="CDD" id="cd06225">
    <property type="entry name" value="HAMP"/>
    <property type="match status" value="1"/>
</dbReference>
<dbReference type="Gene3D" id="3.30.565.10">
    <property type="entry name" value="Histidine kinase-like ATPase, C-terminal domain"/>
    <property type="match status" value="1"/>
</dbReference>
<dbReference type="SUPFAM" id="SSF47384">
    <property type="entry name" value="Homodimeric domain of signal transducing histidine kinase"/>
    <property type="match status" value="1"/>
</dbReference>
<comment type="similarity">
    <text evidence="3">In the N-terminal section; belongs to the phytochrome family.</text>
</comment>
<keyword evidence="13" id="KW-0902">Two-component regulatory system</keyword>
<dbReference type="SUPFAM" id="SSF55785">
    <property type="entry name" value="PYP-like sensor domain (PAS domain)"/>
    <property type="match status" value="6"/>
</dbReference>
<dbReference type="EMBL" id="CZDF01000171">
    <property type="protein sequence ID" value="CUR34083.1"/>
    <property type="molecule type" value="Genomic_DNA"/>
</dbReference>
<keyword evidence="6 17" id="KW-0597">Phosphoprotein</keyword>
<sequence>MDFSQFFRSLWISQTWKKIPLRFVLIIPFVIQITATVSIIGYLSFLSGQRAIEKMSSELMDEITQRVKAHIEHLTEDTETITNLTLDYWKSENLDLNNLNLLERQLFLNLHNFKLISTILVGNEQHQFVAVSHFNGLRLWRSSPQDSSLIYDYAIDQTGKPIKLLRTFWKPSVTLRPWYQDAVKSQKTRWGSFFVLGNQEDWGLNLNTPIYEPKTGKLLGVLSAGIVSSDLSNFLSQIQVGDGGQIILIDRQGNLVADSQGKVDQHKSQNLKLINLFTSQDSLLNNIGKFLIKNYGDLQKLQTVQNLDFPIPSTTWGSLSNHYYLQVVPLNDQYGLDLLTIIVIPRSDFMAEVYAQFKQTFFLCTGIFILAIGVGSLTSRWIIKPILAVNQAAKRIAEGEIQHLRDFERSDEIGELVQSFKGMNTQLQNTLLQLKIEILKHKKTEAKLRQAQQISKLSIWEFYCQTQTTIWSPEVYQIYGLDPTVKPPQGDEILQYIYFEDHWIYRQEILEPLWAKKPFAAELRIVRCDGSIGYVEIQGEPIFDQQHKEVIRLLGTLRDVTDRRQVEITLKNQEQLLRSIYEGVEEPIFVVEVGDDGEFYYVGTNPAHERITGFSRKSLLGKTPQELKIPSWEKVVQHYQDCIDAGASICYEEVVILNGVEMFWYTSLTPLKDLQSKIYRIVGTTIDTTYIKKTERSLQSALQQIQEHFENSPLAIIEWDSQSKIKRWSKQAEQIFGWKADEVVGLSNDDFSMFHEEDKEKVYQGIQKMVSGQSSTLKMQNRNYTKTGEIITCEWFSSGIFDQRGNLTSTLSFIQDITARQQAEETLRQSEERFRSAFTNTAIGMFIVSTNCRFLQVNDAICQILGYSEAELLNLTFHEITYPDNLERDLSYVKKILEGQIKTYTLEKRLIHKKGNLVSGLLSIGLVQDRQNHPLYFVAQFQDITQRVQAEQALKESEQRFERAIKGSNDGIWDWFDTHQEQIWYSPRLFEIMGYQPNEFQPTLTQFRNFIHPDDRQLVFQAIENHLRFNSPYFIEYRLLHKLGDYIWVRARGEALRDEQGNPVSMAGSVTDITEQKLGELALRQSEAKWRHLIEANIVGILFADFEGRILEANDAFLQIIGYSREELEKGQLRWDTITPPEGKVADQERVRKILTDKVLPPDEKEYFHKDGTRIPVILGATLLEEQNQCVAFVLDMSQQKQTKIELQKAKEQAEAANRAKSNFLTNMSHELRTPLNAILGFTQLMVRDSTLASHHRDKLQIINRNGAYLLQLINDILSISKIEANHVTLDITSFDLYQLLADLKNTFELRSSSKGIQLIIEKSPQLPRYIQTDERKLRQVLINLLDNAIKFTYRGSVTLRIKPLDPTVNCSNSSEYTLGFEVQDTGDGIALEELDTMFDAFVQTTTGRQSQQGTGLGLPISRRFVELLGGKITVRSQVGIGTCFQFTIQLPEIDATTLALSQTQYQVIGLAPDQPEYRILVVDDLEANRHWLAKLLRSVGFDVEEAENGEMALILVESYSPHLIWMDMRMSGMNGYQATQEIRAKKAQILLSTPPDFEPFPKIIAVSASVFEEERQQVIDAGCDDFVGKPLTETTIWEMLKKHLGVKYTVEELKPNQAEHHQIQDAVIVEALTTLPPELLNQLAIETQIGDSEKLLSLLTQIPNSQPFLINTLTELINNFEFELILHWVTLALS</sequence>
<evidence type="ECO:0000259" key="20">
    <source>
        <dbReference type="PROSITE" id="PS50109"/>
    </source>
</evidence>
<dbReference type="InterPro" id="IPR033479">
    <property type="entry name" value="dCache_1"/>
</dbReference>
<accession>A0A1J1LNK6</accession>
<comment type="subcellular location">
    <subcellularLocation>
        <location evidence="2">Cell membrane</location>
        <topology evidence="2">Multi-pass membrane protein</topology>
    </subcellularLocation>
</comment>
<feature type="domain" description="PAS" evidence="22">
    <location>
        <begin position="701"/>
        <end position="773"/>
    </location>
</feature>
<feature type="domain" description="HAMP" evidence="24">
    <location>
        <begin position="380"/>
        <end position="432"/>
    </location>
</feature>
<comment type="catalytic activity">
    <reaction evidence="1">
        <text>ATP + protein L-histidine = ADP + protein N-phospho-L-histidine.</text>
        <dbReference type="EC" id="2.7.13.3"/>
    </reaction>
</comment>
<feature type="transmembrane region" description="Helical" evidence="19">
    <location>
        <begin position="360"/>
        <end position="383"/>
    </location>
</feature>
<feature type="domain" description="PAS" evidence="22">
    <location>
        <begin position="573"/>
        <end position="623"/>
    </location>
</feature>
<keyword evidence="5" id="KW-1003">Cell membrane</keyword>
<evidence type="ECO:0000256" key="7">
    <source>
        <dbReference type="ARBA" id="ARBA00022679"/>
    </source>
</evidence>
<dbReference type="CDD" id="cd00130">
    <property type="entry name" value="PAS"/>
    <property type="match status" value="5"/>
</dbReference>
<feature type="domain" description="PAS" evidence="22">
    <location>
        <begin position="1086"/>
        <end position="1158"/>
    </location>
</feature>
<name>A0A1J1LNK6_9CYAN</name>
<dbReference type="Gene3D" id="3.40.50.2300">
    <property type="match status" value="1"/>
</dbReference>
<dbReference type="Proteomes" id="UP000184315">
    <property type="component" value="Unassembled WGS sequence"/>
</dbReference>
<dbReference type="RefSeq" id="WP_072720588.1">
    <property type="nucleotide sequence ID" value="NZ_LN889812.1"/>
</dbReference>
<evidence type="ECO:0000256" key="3">
    <source>
        <dbReference type="ARBA" id="ARBA00006402"/>
    </source>
</evidence>
<evidence type="ECO:0000256" key="6">
    <source>
        <dbReference type="ARBA" id="ARBA00022553"/>
    </source>
</evidence>
<dbReference type="PROSITE" id="PS50110">
    <property type="entry name" value="RESPONSE_REGULATORY"/>
    <property type="match status" value="1"/>
</dbReference>
<evidence type="ECO:0000256" key="10">
    <source>
        <dbReference type="ARBA" id="ARBA00022777"/>
    </source>
</evidence>
<dbReference type="Pfam" id="PF02743">
    <property type="entry name" value="dCache_1"/>
    <property type="match status" value="1"/>
</dbReference>
<dbReference type="PRINTS" id="PR00344">
    <property type="entry name" value="BCTRLSENSOR"/>
</dbReference>
<keyword evidence="9" id="KW-0547">Nucleotide-binding</keyword>
<dbReference type="SUPFAM" id="SSF158472">
    <property type="entry name" value="HAMP domain-like"/>
    <property type="match status" value="1"/>
</dbReference>
<dbReference type="FunFam" id="3.30.565.10:FF:000010">
    <property type="entry name" value="Sensor histidine kinase RcsC"/>
    <property type="match status" value="1"/>
</dbReference>
<evidence type="ECO:0000313" key="26">
    <source>
        <dbReference type="Proteomes" id="UP000184315"/>
    </source>
</evidence>
<dbReference type="SUPFAM" id="SSF52172">
    <property type="entry name" value="CheY-like"/>
    <property type="match status" value="1"/>
</dbReference>